<evidence type="ECO:0000256" key="6">
    <source>
        <dbReference type="SAM" id="Phobius"/>
    </source>
</evidence>
<feature type="transmembrane region" description="Helical" evidence="6">
    <location>
        <begin position="389"/>
        <end position="410"/>
    </location>
</feature>
<dbReference type="PANTHER" id="PTHR48022:SF41">
    <property type="entry name" value="MAJOR FACILITATOR SUPERFAMILY (MFS) PROFILE DOMAIN-CONTAINING PROTEIN"/>
    <property type="match status" value="1"/>
</dbReference>
<reference evidence="8" key="2">
    <citation type="journal article" date="2023" name="IMA Fungus">
        <title>Comparative genomic study of the Penicillium genus elucidates a diverse pangenome and 15 lateral gene transfer events.</title>
        <authorList>
            <person name="Petersen C."/>
            <person name="Sorensen T."/>
            <person name="Nielsen M.R."/>
            <person name="Sondergaard T.E."/>
            <person name="Sorensen J.L."/>
            <person name="Fitzpatrick D.A."/>
            <person name="Frisvad J.C."/>
            <person name="Nielsen K.L."/>
        </authorList>
    </citation>
    <scope>NUCLEOTIDE SEQUENCE</scope>
    <source>
        <strain evidence="8">IBT 17660</strain>
    </source>
</reference>
<dbReference type="OrthoDB" id="6612291at2759"/>
<dbReference type="InterPro" id="IPR005829">
    <property type="entry name" value="Sugar_transporter_CS"/>
</dbReference>
<feature type="transmembrane region" description="Helical" evidence="6">
    <location>
        <begin position="42"/>
        <end position="67"/>
    </location>
</feature>
<reference evidence="8" key="1">
    <citation type="submission" date="2022-12" db="EMBL/GenBank/DDBJ databases">
        <authorList>
            <person name="Petersen C."/>
        </authorList>
    </citation>
    <scope>NUCLEOTIDE SEQUENCE</scope>
    <source>
        <strain evidence="8">IBT 17660</strain>
    </source>
</reference>
<dbReference type="Gene3D" id="1.20.1250.20">
    <property type="entry name" value="MFS general substrate transporter like domains"/>
    <property type="match status" value="1"/>
</dbReference>
<feature type="transmembrane region" description="Helical" evidence="6">
    <location>
        <begin position="120"/>
        <end position="138"/>
    </location>
</feature>
<sequence>MHGENDTQFPSRYELGDDLPSRHPISGSHLSLWDLTRGRRKLLGHCLALCSTVFLHGYEFVITAAVASTPAFQHTYGRKQRNAYIIPAAWLALWSAAGPIGIMVGSIIGGRLQDRYGRRSSLALGSLLSIVAAALCFVSDRPDEIDSRRGVFLAGKLLQGFAIGMLICMSQTYLSEVLPTTLRGPTIALLPMFTLFGQLIGAIIIHFSSKSGSSDYYRTAFASQWVVSVFTLTCAVFLPESPAWLLRVNEVGKAQKSKRRLNLAQEDTDLGASASSDSNDTSYLQCFQGGHRRRTIIVSFSSVLPQLFGLTLFSNASYFLGMVGMAAQTSLIFLILGILLGLLSTFVSIWYTAISMIVIVVVCTAGVWPASHVIASEASSLPLRAKTQAIGWFSFGLAATAFSIFFPYIYNADRGNLKAKTGFVMAAFTVVGFVGTYLSLPEMKDRSPSQIDRMFELDLPTKDFKFWQEDERTLVGQGHHMITLQALMITQVRHVFL</sequence>
<dbReference type="EMBL" id="JAPWDO010000007">
    <property type="protein sequence ID" value="KAJ5462403.1"/>
    <property type="molecule type" value="Genomic_DNA"/>
</dbReference>
<dbReference type="GO" id="GO:0005351">
    <property type="term" value="F:carbohydrate:proton symporter activity"/>
    <property type="evidence" value="ECO:0007669"/>
    <property type="project" value="TreeGrafter"/>
</dbReference>
<keyword evidence="3 6" id="KW-0812">Transmembrane</keyword>
<dbReference type="InterPro" id="IPR005828">
    <property type="entry name" value="MFS_sugar_transport-like"/>
</dbReference>
<dbReference type="PROSITE" id="PS50850">
    <property type="entry name" value="MFS"/>
    <property type="match status" value="1"/>
</dbReference>
<evidence type="ECO:0000313" key="9">
    <source>
        <dbReference type="Proteomes" id="UP001147760"/>
    </source>
</evidence>
<keyword evidence="9" id="KW-1185">Reference proteome</keyword>
<organism evidence="8 9">
    <name type="scientific">Penicillium desertorum</name>
    <dbReference type="NCBI Taxonomy" id="1303715"/>
    <lineage>
        <taxon>Eukaryota</taxon>
        <taxon>Fungi</taxon>
        <taxon>Dikarya</taxon>
        <taxon>Ascomycota</taxon>
        <taxon>Pezizomycotina</taxon>
        <taxon>Eurotiomycetes</taxon>
        <taxon>Eurotiomycetidae</taxon>
        <taxon>Eurotiales</taxon>
        <taxon>Aspergillaceae</taxon>
        <taxon>Penicillium</taxon>
    </lineage>
</organism>
<evidence type="ECO:0000259" key="7">
    <source>
        <dbReference type="PROSITE" id="PS50850"/>
    </source>
</evidence>
<feature type="transmembrane region" description="Helical" evidence="6">
    <location>
        <begin position="349"/>
        <end position="368"/>
    </location>
</feature>
<gene>
    <name evidence="8" type="ORF">N7530_010608</name>
</gene>
<protein>
    <submittedName>
        <fullName evidence="8">Major facilitator superfamily domaingeneral substrate transporter</fullName>
    </submittedName>
</protein>
<comment type="similarity">
    <text evidence="2">Belongs to the major facilitator superfamily. Sugar transporter (TC 2.A.1.1) family.</text>
</comment>
<feature type="transmembrane region" description="Helical" evidence="6">
    <location>
        <begin position="88"/>
        <end position="108"/>
    </location>
</feature>
<feature type="transmembrane region" description="Helical" evidence="6">
    <location>
        <begin position="219"/>
        <end position="238"/>
    </location>
</feature>
<evidence type="ECO:0000256" key="1">
    <source>
        <dbReference type="ARBA" id="ARBA00004141"/>
    </source>
</evidence>
<dbReference type="PANTHER" id="PTHR48022">
    <property type="entry name" value="PLASTIDIC GLUCOSE TRANSPORTER 4"/>
    <property type="match status" value="1"/>
</dbReference>
<feature type="transmembrane region" description="Helical" evidence="6">
    <location>
        <begin position="320"/>
        <end position="343"/>
    </location>
</feature>
<dbReference type="GO" id="GO:0016020">
    <property type="term" value="C:membrane"/>
    <property type="evidence" value="ECO:0007669"/>
    <property type="project" value="UniProtKB-SubCell"/>
</dbReference>
<comment type="subcellular location">
    <subcellularLocation>
        <location evidence="1">Membrane</location>
        <topology evidence="1">Multi-pass membrane protein</topology>
    </subcellularLocation>
</comment>
<feature type="transmembrane region" description="Helical" evidence="6">
    <location>
        <begin position="150"/>
        <end position="174"/>
    </location>
</feature>
<feature type="transmembrane region" description="Helical" evidence="6">
    <location>
        <begin position="186"/>
        <end position="207"/>
    </location>
</feature>
<feature type="domain" description="Major facilitator superfamily (MFS) profile" evidence="7">
    <location>
        <begin position="45"/>
        <end position="444"/>
    </location>
</feature>
<evidence type="ECO:0000256" key="3">
    <source>
        <dbReference type="ARBA" id="ARBA00022692"/>
    </source>
</evidence>
<accession>A0A9W9WHQ7</accession>
<evidence type="ECO:0000313" key="8">
    <source>
        <dbReference type="EMBL" id="KAJ5462403.1"/>
    </source>
</evidence>
<evidence type="ECO:0000256" key="5">
    <source>
        <dbReference type="ARBA" id="ARBA00023136"/>
    </source>
</evidence>
<name>A0A9W9WHQ7_9EURO</name>
<dbReference type="Pfam" id="PF00083">
    <property type="entry name" value="Sugar_tr"/>
    <property type="match status" value="1"/>
</dbReference>
<dbReference type="AlphaFoldDB" id="A0A9W9WHQ7"/>
<dbReference type="PROSITE" id="PS00217">
    <property type="entry name" value="SUGAR_TRANSPORT_2"/>
    <property type="match status" value="1"/>
</dbReference>
<dbReference type="InterPro" id="IPR050360">
    <property type="entry name" value="MFS_Sugar_Transporters"/>
</dbReference>
<keyword evidence="4 6" id="KW-1133">Transmembrane helix</keyword>
<dbReference type="Proteomes" id="UP001147760">
    <property type="component" value="Unassembled WGS sequence"/>
</dbReference>
<feature type="transmembrane region" description="Helical" evidence="6">
    <location>
        <begin position="422"/>
        <end position="440"/>
    </location>
</feature>
<comment type="caution">
    <text evidence="8">The sequence shown here is derived from an EMBL/GenBank/DDBJ whole genome shotgun (WGS) entry which is preliminary data.</text>
</comment>
<dbReference type="InterPro" id="IPR036259">
    <property type="entry name" value="MFS_trans_sf"/>
</dbReference>
<dbReference type="SUPFAM" id="SSF103473">
    <property type="entry name" value="MFS general substrate transporter"/>
    <property type="match status" value="1"/>
</dbReference>
<proteinExistence type="inferred from homology"/>
<dbReference type="InterPro" id="IPR020846">
    <property type="entry name" value="MFS_dom"/>
</dbReference>
<evidence type="ECO:0000256" key="4">
    <source>
        <dbReference type="ARBA" id="ARBA00022989"/>
    </source>
</evidence>
<evidence type="ECO:0000256" key="2">
    <source>
        <dbReference type="ARBA" id="ARBA00010992"/>
    </source>
</evidence>
<feature type="transmembrane region" description="Helical" evidence="6">
    <location>
        <begin position="296"/>
        <end position="313"/>
    </location>
</feature>
<keyword evidence="5 6" id="KW-0472">Membrane</keyword>